<organism evidence="1 2">
    <name type="scientific">Lupinus luteus</name>
    <name type="common">European yellow lupine</name>
    <dbReference type="NCBI Taxonomy" id="3873"/>
    <lineage>
        <taxon>Eukaryota</taxon>
        <taxon>Viridiplantae</taxon>
        <taxon>Streptophyta</taxon>
        <taxon>Embryophyta</taxon>
        <taxon>Tracheophyta</taxon>
        <taxon>Spermatophyta</taxon>
        <taxon>Magnoliopsida</taxon>
        <taxon>eudicotyledons</taxon>
        <taxon>Gunneridae</taxon>
        <taxon>Pentapetalae</taxon>
        <taxon>rosids</taxon>
        <taxon>fabids</taxon>
        <taxon>Fabales</taxon>
        <taxon>Fabaceae</taxon>
        <taxon>Papilionoideae</taxon>
        <taxon>50 kb inversion clade</taxon>
        <taxon>genistoids sensu lato</taxon>
        <taxon>core genistoids</taxon>
        <taxon>Genisteae</taxon>
        <taxon>Lupinus</taxon>
    </lineage>
</organism>
<sequence>MPSCVIETRMKPLHHHNLRITIVTTAAPPHATAPLHHCASLHRCNTTGITNIHTIRCGGCSIPGGSVRGGGVLVLFTMVLQRCSGARCCSGVVAHSGAAVQWRGGGNCYAEVMVVKRFLVFWDE</sequence>
<comment type="caution">
    <text evidence="1">The sequence shown here is derived from an EMBL/GenBank/DDBJ whole genome shotgun (WGS) entry which is preliminary data.</text>
</comment>
<evidence type="ECO:0000313" key="1">
    <source>
        <dbReference type="EMBL" id="CAL0310537.1"/>
    </source>
</evidence>
<reference evidence="1 2" key="1">
    <citation type="submission" date="2024-03" db="EMBL/GenBank/DDBJ databases">
        <authorList>
            <person name="Martinez-Hernandez J."/>
        </authorList>
    </citation>
    <scope>NUCLEOTIDE SEQUENCE [LARGE SCALE GENOMIC DNA]</scope>
</reference>
<proteinExistence type="predicted"/>
<accession>A0AAV1WN89</accession>
<dbReference type="EMBL" id="CAXHTB010000008">
    <property type="protein sequence ID" value="CAL0310537.1"/>
    <property type="molecule type" value="Genomic_DNA"/>
</dbReference>
<evidence type="ECO:0000313" key="2">
    <source>
        <dbReference type="Proteomes" id="UP001497480"/>
    </source>
</evidence>
<keyword evidence="2" id="KW-1185">Reference proteome</keyword>
<dbReference type="Proteomes" id="UP001497480">
    <property type="component" value="Unassembled WGS sequence"/>
</dbReference>
<name>A0AAV1WN89_LUPLU</name>
<protein>
    <submittedName>
        <fullName evidence="1">Uncharacterized protein</fullName>
    </submittedName>
</protein>
<gene>
    <name evidence="1" type="ORF">LLUT_LOCUS11597</name>
</gene>
<dbReference type="AlphaFoldDB" id="A0AAV1WN89"/>